<comment type="catalytic activity">
    <reaction evidence="7">
        <text>RNA(n+1) + phosphate = RNA(n) + a ribonucleoside 5'-diphosphate</text>
        <dbReference type="Rhea" id="RHEA:22096"/>
        <dbReference type="Rhea" id="RHEA-COMP:14527"/>
        <dbReference type="Rhea" id="RHEA-COMP:17342"/>
        <dbReference type="ChEBI" id="CHEBI:43474"/>
        <dbReference type="ChEBI" id="CHEBI:57930"/>
        <dbReference type="ChEBI" id="CHEBI:140395"/>
        <dbReference type="EC" id="2.7.7.8"/>
    </reaction>
</comment>
<dbReference type="EC" id="2.7.7.8" evidence="7"/>
<evidence type="ECO:0000256" key="7">
    <source>
        <dbReference type="HAMAP-Rule" id="MF_01595"/>
    </source>
</evidence>
<keyword evidence="6 7" id="KW-0694">RNA-binding</keyword>
<comment type="function">
    <text evidence="7">Involved in mRNA degradation. Catalyzes the phosphorolysis of single-stranded polyribonucleotides processively in the 3'- to 5'-direction.</text>
</comment>
<comment type="cofactor">
    <cofactor evidence="7">
        <name>Mg(2+)</name>
        <dbReference type="ChEBI" id="CHEBI:18420"/>
    </cofactor>
</comment>
<evidence type="ECO:0000313" key="10">
    <source>
        <dbReference type="EMBL" id="GLH70654.1"/>
    </source>
</evidence>
<keyword evidence="5 7" id="KW-0460">Magnesium</keyword>
<dbReference type="InterPro" id="IPR003029">
    <property type="entry name" value="S1_domain"/>
</dbReference>
<dbReference type="InterPro" id="IPR036456">
    <property type="entry name" value="PNPase_PH_RNA-bd_sf"/>
</dbReference>
<feature type="compositionally biased region" description="Acidic residues" evidence="8">
    <location>
        <begin position="702"/>
        <end position="711"/>
    </location>
</feature>
<comment type="similarity">
    <text evidence="1 7">Belongs to the polyribonucleotide nucleotidyltransferase family.</text>
</comment>
<evidence type="ECO:0000256" key="5">
    <source>
        <dbReference type="ARBA" id="ARBA00022842"/>
    </source>
</evidence>
<dbReference type="Pfam" id="PF03725">
    <property type="entry name" value="RNase_PH_C"/>
    <property type="match status" value="2"/>
</dbReference>
<feature type="domain" description="S1 motif" evidence="9">
    <location>
        <begin position="624"/>
        <end position="693"/>
    </location>
</feature>
<dbReference type="RefSeq" id="WP_285726088.1">
    <property type="nucleotide sequence ID" value="NZ_BSDD01000004.1"/>
</dbReference>
<dbReference type="InterPro" id="IPR004088">
    <property type="entry name" value="KH_dom_type_1"/>
</dbReference>
<feature type="binding site" evidence="7">
    <location>
        <position position="488"/>
    </location>
    <ligand>
        <name>Mg(2+)</name>
        <dbReference type="ChEBI" id="CHEBI:18420"/>
    </ligand>
</feature>
<dbReference type="Gene3D" id="3.30.230.70">
    <property type="entry name" value="GHMP Kinase, N-terminal domain"/>
    <property type="match status" value="2"/>
</dbReference>
<dbReference type="SMART" id="SM00316">
    <property type="entry name" value="S1"/>
    <property type="match status" value="1"/>
</dbReference>
<gene>
    <name evidence="7 10" type="primary">pnp</name>
    <name evidence="10" type="ORF">GETHPA_21870</name>
</gene>
<sequence length="724" mass="78350">MNALKFNPTTISVDLGGTPISLETGRIAKQAHGAVIVRQGDTMVLVAVCYGTPREGIDFFPLTVDYREAVYAAGKIPGGWFKREGRPTTKETLTSRLIDRPLRPLFEEGYNGDTMITAQVISYDGQHAPETLAMVGASAALIISEIPFVNPVGGVRVGRVNGQLVVNPTVDQRAESDLDLLVAGTADALVMVECGAQEVVEADMVKALAFGHEQVKVLVKLQQELQAKVGRPKVAAAKAARNEELYKEVAAAYAEKLFAALTMKVKIESYKAIDLLKKEAVAQFTAEKPELKKDVVACFDELKETLFRNAILKQGVRLDGRKFDQIRPLNIEVGVLPAAHGSCLFTRGETQALVTTTLGTINNIQIIDGLEEEYKKKFYLHYNFPGYSVGECKPNRGPGRREIGHGMLAERSLFAVLPPAEENPYTVRVVSDITESNGSSSMATICGGTLAMMDAGIKLKAPVAGVAMGLVSDGDKFVVLTDIAGQEDHYGDMDFKVAGTEKGITALQMDIKIGGITTEILTKALDQAKAGRLHLLHEMGKVLAAPRSAYASNAPQMHSIQLPKEKIRDVIGKGGATIRNIIEVSGCEVNIDDDGLCQVAGPTQEKLQIALKMIGDLIQTAEVGKTYLGRVAKVVEFGAFVTILPGLDGLLHVSEMAHHRVKDPADELSEGQEVMVKCIGIDEKSGKIKLSRKVLIPKPEGMEDEPAAEGGEEPRRERRPRPRR</sequence>
<dbReference type="InterPro" id="IPR027408">
    <property type="entry name" value="PNPase/RNase_PH_dom_sf"/>
</dbReference>
<evidence type="ECO:0000313" key="11">
    <source>
        <dbReference type="Proteomes" id="UP001165089"/>
    </source>
</evidence>
<evidence type="ECO:0000256" key="8">
    <source>
        <dbReference type="SAM" id="MobiDB-lite"/>
    </source>
</evidence>
<dbReference type="PANTHER" id="PTHR11252:SF0">
    <property type="entry name" value="POLYRIBONUCLEOTIDE NUCLEOTIDYLTRANSFERASE 1, MITOCHONDRIAL"/>
    <property type="match status" value="1"/>
</dbReference>
<dbReference type="NCBIfam" id="NF008805">
    <property type="entry name" value="PRK11824.1"/>
    <property type="match status" value="1"/>
</dbReference>
<comment type="subcellular location">
    <subcellularLocation>
        <location evidence="7">Cytoplasm</location>
    </subcellularLocation>
</comment>
<evidence type="ECO:0000256" key="2">
    <source>
        <dbReference type="ARBA" id="ARBA00022490"/>
    </source>
</evidence>
<dbReference type="SUPFAM" id="SSF54211">
    <property type="entry name" value="Ribosomal protein S5 domain 2-like"/>
    <property type="match status" value="2"/>
</dbReference>
<dbReference type="PROSITE" id="PS50084">
    <property type="entry name" value="KH_TYPE_1"/>
    <property type="match status" value="1"/>
</dbReference>
<keyword evidence="4 7" id="KW-0548">Nucleotidyltransferase</keyword>
<dbReference type="SUPFAM" id="SSF54791">
    <property type="entry name" value="Eukaryotic type KH-domain (KH-domain type I)"/>
    <property type="match status" value="1"/>
</dbReference>
<dbReference type="SMART" id="SM00322">
    <property type="entry name" value="KH"/>
    <property type="match status" value="1"/>
</dbReference>
<reference evidence="10 11" key="1">
    <citation type="journal article" date="2023" name="Antonie Van Leeuwenhoek">
        <title>Mesoterricola silvestris gen. nov., sp. nov., Mesoterricola sediminis sp. nov., Geothrix oryzae sp. nov., Geothrix edaphica sp. nov., Geothrix rubra sp. nov., and Geothrix limicola sp. nov., six novel members of Acidobacteriota isolated from soils.</title>
        <authorList>
            <person name="Itoh H."/>
            <person name="Sugisawa Y."/>
            <person name="Mise K."/>
            <person name="Xu Z."/>
            <person name="Kuniyasu M."/>
            <person name="Ushijima N."/>
            <person name="Kawano K."/>
            <person name="Kobayashi E."/>
            <person name="Shiratori Y."/>
            <person name="Masuda Y."/>
            <person name="Senoo K."/>
        </authorList>
    </citation>
    <scope>NUCLEOTIDE SEQUENCE [LARGE SCALE GENOMIC DNA]</scope>
    <source>
        <strain evidence="10 11">Red803</strain>
    </source>
</reference>
<dbReference type="InterPro" id="IPR012340">
    <property type="entry name" value="NA-bd_OB-fold"/>
</dbReference>
<dbReference type="InterPro" id="IPR036345">
    <property type="entry name" value="ExoRNase_PH_dom2_sf"/>
</dbReference>
<dbReference type="InterPro" id="IPR020568">
    <property type="entry name" value="Ribosomal_Su5_D2-typ_SF"/>
</dbReference>
<dbReference type="SUPFAM" id="SSF46915">
    <property type="entry name" value="Polynucleotide phosphorylase/guanosine pentaphosphate synthase (PNPase/GPSI), domain 3"/>
    <property type="match status" value="1"/>
</dbReference>
<dbReference type="SUPFAM" id="SSF50249">
    <property type="entry name" value="Nucleic acid-binding proteins"/>
    <property type="match status" value="1"/>
</dbReference>
<dbReference type="CDD" id="cd11363">
    <property type="entry name" value="RNase_PH_PNPase_1"/>
    <property type="match status" value="1"/>
</dbReference>
<dbReference type="SUPFAM" id="SSF55666">
    <property type="entry name" value="Ribonuclease PH domain 2-like"/>
    <property type="match status" value="2"/>
</dbReference>
<dbReference type="Proteomes" id="UP001165089">
    <property type="component" value="Unassembled WGS sequence"/>
</dbReference>
<dbReference type="Gene3D" id="2.40.50.140">
    <property type="entry name" value="Nucleic acid-binding proteins"/>
    <property type="match status" value="1"/>
</dbReference>
<comment type="caution">
    <text evidence="10">The sequence shown here is derived from an EMBL/GenBank/DDBJ whole genome shotgun (WGS) entry which is preliminary data.</text>
</comment>
<dbReference type="InterPro" id="IPR036612">
    <property type="entry name" value="KH_dom_type_1_sf"/>
</dbReference>
<dbReference type="CDD" id="cd02393">
    <property type="entry name" value="KH-I_PNPase"/>
    <property type="match status" value="1"/>
</dbReference>
<evidence type="ECO:0000256" key="1">
    <source>
        <dbReference type="ARBA" id="ARBA00007404"/>
    </source>
</evidence>
<evidence type="ECO:0000256" key="6">
    <source>
        <dbReference type="ARBA" id="ARBA00022884"/>
    </source>
</evidence>
<keyword evidence="11" id="KW-1185">Reference proteome</keyword>
<dbReference type="NCBIfam" id="TIGR03591">
    <property type="entry name" value="polynuc_phos"/>
    <property type="match status" value="1"/>
</dbReference>
<dbReference type="InterPro" id="IPR004087">
    <property type="entry name" value="KH_dom"/>
</dbReference>
<protein>
    <recommendedName>
        <fullName evidence="7">Polyribonucleotide nucleotidyltransferase</fullName>
        <ecNumber evidence="7">2.7.7.8</ecNumber>
    </recommendedName>
    <alternativeName>
        <fullName evidence="7">Polynucleotide phosphorylase</fullName>
        <shortName evidence="7">PNPase</shortName>
    </alternativeName>
</protein>
<feature type="region of interest" description="Disordered" evidence="8">
    <location>
        <begin position="697"/>
        <end position="724"/>
    </location>
</feature>
<organism evidence="10 11">
    <name type="scientific">Geothrix rubra</name>
    <dbReference type="NCBI Taxonomy" id="2927977"/>
    <lineage>
        <taxon>Bacteria</taxon>
        <taxon>Pseudomonadati</taxon>
        <taxon>Acidobacteriota</taxon>
        <taxon>Holophagae</taxon>
        <taxon>Holophagales</taxon>
        <taxon>Holophagaceae</taxon>
        <taxon>Geothrix</taxon>
    </lineage>
</organism>
<dbReference type="Pfam" id="PF00575">
    <property type="entry name" value="S1"/>
    <property type="match status" value="1"/>
</dbReference>
<dbReference type="InterPro" id="IPR015847">
    <property type="entry name" value="ExoRNase_PH_dom2"/>
</dbReference>
<dbReference type="InterPro" id="IPR001247">
    <property type="entry name" value="ExoRNase_PH_dom1"/>
</dbReference>
<dbReference type="Pfam" id="PF03726">
    <property type="entry name" value="PNPase"/>
    <property type="match status" value="1"/>
</dbReference>
<dbReference type="Gene3D" id="3.30.1370.10">
    <property type="entry name" value="K Homology domain, type 1"/>
    <property type="match status" value="1"/>
</dbReference>
<dbReference type="PANTHER" id="PTHR11252">
    <property type="entry name" value="POLYRIBONUCLEOTIDE NUCLEOTIDYLTRANSFERASE"/>
    <property type="match status" value="1"/>
</dbReference>
<evidence type="ECO:0000256" key="4">
    <source>
        <dbReference type="ARBA" id="ARBA00022695"/>
    </source>
</evidence>
<evidence type="ECO:0000256" key="3">
    <source>
        <dbReference type="ARBA" id="ARBA00022679"/>
    </source>
</evidence>
<keyword evidence="7" id="KW-0479">Metal-binding</keyword>
<dbReference type="PIRSF" id="PIRSF005499">
    <property type="entry name" value="PNPase"/>
    <property type="match status" value="1"/>
</dbReference>
<accession>A0ABQ5Q814</accession>
<dbReference type="Pfam" id="PF00013">
    <property type="entry name" value="KH_1"/>
    <property type="match status" value="1"/>
</dbReference>
<dbReference type="Pfam" id="PF01138">
    <property type="entry name" value="RNase_PH"/>
    <property type="match status" value="2"/>
</dbReference>
<dbReference type="PROSITE" id="PS50126">
    <property type="entry name" value="S1"/>
    <property type="match status" value="1"/>
</dbReference>
<keyword evidence="3 7" id="KW-0808">Transferase</keyword>
<dbReference type="HAMAP" id="MF_01595">
    <property type="entry name" value="PNPase"/>
    <property type="match status" value="1"/>
</dbReference>
<dbReference type="InterPro" id="IPR012162">
    <property type="entry name" value="PNPase"/>
</dbReference>
<feature type="binding site" evidence="7">
    <location>
        <position position="494"/>
    </location>
    <ligand>
        <name>Mg(2+)</name>
        <dbReference type="ChEBI" id="CHEBI:18420"/>
    </ligand>
</feature>
<evidence type="ECO:0000259" key="9">
    <source>
        <dbReference type="PROSITE" id="PS50126"/>
    </source>
</evidence>
<dbReference type="EMBL" id="BSDD01000004">
    <property type="protein sequence ID" value="GLH70654.1"/>
    <property type="molecule type" value="Genomic_DNA"/>
</dbReference>
<name>A0ABQ5Q814_9BACT</name>
<dbReference type="CDD" id="cd04472">
    <property type="entry name" value="S1_PNPase"/>
    <property type="match status" value="1"/>
</dbReference>
<dbReference type="InterPro" id="IPR015848">
    <property type="entry name" value="PNPase_PH_RNA-bd_bac/org-type"/>
</dbReference>
<keyword evidence="2 7" id="KW-0963">Cytoplasm</keyword>
<dbReference type="CDD" id="cd11364">
    <property type="entry name" value="RNase_PH_PNPase_2"/>
    <property type="match status" value="1"/>
</dbReference>
<proteinExistence type="inferred from homology"/>